<name>A0A0C3PNG1_PISTI</name>
<dbReference type="EMBL" id="KN831952">
    <property type="protein sequence ID" value="KIO10386.1"/>
    <property type="molecule type" value="Genomic_DNA"/>
</dbReference>
<dbReference type="Proteomes" id="UP000054217">
    <property type="component" value="Unassembled WGS sequence"/>
</dbReference>
<organism evidence="2 3">
    <name type="scientific">Pisolithus tinctorius Marx 270</name>
    <dbReference type="NCBI Taxonomy" id="870435"/>
    <lineage>
        <taxon>Eukaryota</taxon>
        <taxon>Fungi</taxon>
        <taxon>Dikarya</taxon>
        <taxon>Basidiomycota</taxon>
        <taxon>Agaricomycotina</taxon>
        <taxon>Agaricomycetes</taxon>
        <taxon>Agaricomycetidae</taxon>
        <taxon>Boletales</taxon>
        <taxon>Sclerodermatineae</taxon>
        <taxon>Pisolithaceae</taxon>
        <taxon>Pisolithus</taxon>
    </lineage>
</organism>
<sequence>MSNVLRPCACAQTRIEGGTRSTCAVKSPPFSMVLLPSAPTAAVRSSAAWPEEPIPTMYEDIDDLDVDPPKSSAPSAPNQSTSRCFTDTMLGTHIALSELSCRAHQRR</sequence>
<reference evidence="3" key="2">
    <citation type="submission" date="2015-01" db="EMBL/GenBank/DDBJ databases">
        <title>Evolutionary Origins and Diversification of the Mycorrhizal Mutualists.</title>
        <authorList>
            <consortium name="DOE Joint Genome Institute"/>
            <consortium name="Mycorrhizal Genomics Consortium"/>
            <person name="Kohler A."/>
            <person name="Kuo A."/>
            <person name="Nagy L.G."/>
            <person name="Floudas D."/>
            <person name="Copeland A."/>
            <person name="Barry K.W."/>
            <person name="Cichocki N."/>
            <person name="Veneault-Fourrey C."/>
            <person name="LaButti K."/>
            <person name="Lindquist E.A."/>
            <person name="Lipzen A."/>
            <person name="Lundell T."/>
            <person name="Morin E."/>
            <person name="Murat C."/>
            <person name="Riley R."/>
            <person name="Ohm R."/>
            <person name="Sun H."/>
            <person name="Tunlid A."/>
            <person name="Henrissat B."/>
            <person name="Grigoriev I.V."/>
            <person name="Hibbett D.S."/>
            <person name="Martin F."/>
        </authorList>
    </citation>
    <scope>NUCLEOTIDE SEQUENCE [LARGE SCALE GENOMIC DNA]</scope>
    <source>
        <strain evidence="3">Marx 270</strain>
    </source>
</reference>
<dbReference type="HOGENOM" id="CLU_2211071_0_0_1"/>
<dbReference type="AlphaFoldDB" id="A0A0C3PNG1"/>
<evidence type="ECO:0000256" key="1">
    <source>
        <dbReference type="SAM" id="MobiDB-lite"/>
    </source>
</evidence>
<dbReference type="InParanoid" id="A0A0C3PNG1"/>
<evidence type="ECO:0000313" key="2">
    <source>
        <dbReference type="EMBL" id="KIO10386.1"/>
    </source>
</evidence>
<accession>A0A0C3PNG1</accession>
<proteinExistence type="predicted"/>
<keyword evidence="3" id="KW-1185">Reference proteome</keyword>
<protein>
    <submittedName>
        <fullName evidence="2">Uncharacterized protein</fullName>
    </submittedName>
</protein>
<gene>
    <name evidence="2" type="ORF">M404DRAFT_904943</name>
</gene>
<evidence type="ECO:0000313" key="3">
    <source>
        <dbReference type="Proteomes" id="UP000054217"/>
    </source>
</evidence>
<reference evidence="2 3" key="1">
    <citation type="submission" date="2014-04" db="EMBL/GenBank/DDBJ databases">
        <authorList>
            <consortium name="DOE Joint Genome Institute"/>
            <person name="Kuo A."/>
            <person name="Kohler A."/>
            <person name="Costa M.D."/>
            <person name="Nagy L.G."/>
            <person name="Floudas D."/>
            <person name="Copeland A."/>
            <person name="Barry K.W."/>
            <person name="Cichocki N."/>
            <person name="Veneault-Fourrey C."/>
            <person name="LaButti K."/>
            <person name="Lindquist E.A."/>
            <person name="Lipzen A."/>
            <person name="Lundell T."/>
            <person name="Morin E."/>
            <person name="Murat C."/>
            <person name="Sun H."/>
            <person name="Tunlid A."/>
            <person name="Henrissat B."/>
            <person name="Grigoriev I.V."/>
            <person name="Hibbett D.S."/>
            <person name="Martin F."/>
            <person name="Nordberg H.P."/>
            <person name="Cantor M.N."/>
            <person name="Hua S.X."/>
        </authorList>
    </citation>
    <scope>NUCLEOTIDE SEQUENCE [LARGE SCALE GENOMIC DNA]</scope>
    <source>
        <strain evidence="2 3">Marx 270</strain>
    </source>
</reference>
<dbReference type="OrthoDB" id="3234283at2759"/>
<feature type="region of interest" description="Disordered" evidence="1">
    <location>
        <begin position="59"/>
        <end position="84"/>
    </location>
</feature>
<feature type="compositionally biased region" description="Polar residues" evidence="1">
    <location>
        <begin position="72"/>
        <end position="84"/>
    </location>
</feature>